<keyword evidence="7" id="KW-0695">RNA-directed DNA polymerase</keyword>
<feature type="compositionally biased region" description="Low complexity" evidence="9">
    <location>
        <begin position="287"/>
        <end position="302"/>
    </location>
</feature>
<dbReference type="Gene3D" id="2.40.70.10">
    <property type="entry name" value="Acid Proteases"/>
    <property type="match status" value="1"/>
</dbReference>
<reference evidence="11" key="1">
    <citation type="journal article" date="2019" name="Sci. Rep.">
        <title>Draft genome of Tanacetum cinerariifolium, the natural source of mosquito coil.</title>
        <authorList>
            <person name="Yamashiro T."/>
            <person name="Shiraishi A."/>
            <person name="Satake H."/>
            <person name="Nakayama K."/>
        </authorList>
    </citation>
    <scope>NUCLEOTIDE SEQUENCE</scope>
</reference>
<dbReference type="InterPro" id="IPR043128">
    <property type="entry name" value="Rev_trsase/Diguanyl_cyclase"/>
</dbReference>
<dbReference type="GO" id="GO:0003964">
    <property type="term" value="F:RNA-directed DNA polymerase activity"/>
    <property type="evidence" value="ECO:0007669"/>
    <property type="project" value="UniProtKB-KW"/>
</dbReference>
<dbReference type="PANTHER" id="PTHR37984:SF5">
    <property type="entry name" value="PROTEIN NYNRIN-LIKE"/>
    <property type="match status" value="1"/>
</dbReference>
<dbReference type="Gene3D" id="3.30.70.270">
    <property type="match status" value="2"/>
</dbReference>
<dbReference type="CDD" id="cd00303">
    <property type="entry name" value="retropepsin_like"/>
    <property type="match status" value="1"/>
</dbReference>
<dbReference type="GO" id="GO:0008270">
    <property type="term" value="F:zinc ion binding"/>
    <property type="evidence" value="ECO:0007669"/>
    <property type="project" value="UniProtKB-KW"/>
</dbReference>
<dbReference type="InterPro" id="IPR041373">
    <property type="entry name" value="RT_RNaseH"/>
</dbReference>
<comment type="caution">
    <text evidence="11">The sequence shown here is derived from an EMBL/GenBank/DDBJ whole genome shotgun (WGS) entry which is preliminary data.</text>
</comment>
<dbReference type="SUPFAM" id="SSF53098">
    <property type="entry name" value="Ribonuclease H-like"/>
    <property type="match status" value="1"/>
</dbReference>
<keyword evidence="5" id="KW-0255">Endonuclease</keyword>
<keyword evidence="8" id="KW-0862">Zinc</keyword>
<evidence type="ECO:0000256" key="6">
    <source>
        <dbReference type="ARBA" id="ARBA00022801"/>
    </source>
</evidence>
<evidence type="ECO:0000259" key="10">
    <source>
        <dbReference type="PROSITE" id="PS50158"/>
    </source>
</evidence>
<gene>
    <name evidence="11" type="ORF">Tci_323738</name>
</gene>
<keyword evidence="3" id="KW-0548">Nucleotidyltransferase</keyword>
<dbReference type="Pfam" id="PF08284">
    <property type="entry name" value="RVP_2"/>
    <property type="match status" value="1"/>
</dbReference>
<dbReference type="Gene3D" id="3.30.420.10">
    <property type="entry name" value="Ribonuclease H-like superfamily/Ribonuclease H"/>
    <property type="match status" value="1"/>
</dbReference>
<dbReference type="PANTHER" id="PTHR37984">
    <property type="entry name" value="PROTEIN CBG26694"/>
    <property type="match status" value="1"/>
</dbReference>
<dbReference type="GO" id="GO:0004519">
    <property type="term" value="F:endonuclease activity"/>
    <property type="evidence" value="ECO:0007669"/>
    <property type="project" value="UniProtKB-KW"/>
</dbReference>
<keyword evidence="2" id="KW-0808">Transferase</keyword>
<evidence type="ECO:0000313" key="11">
    <source>
        <dbReference type="EMBL" id="GEX51763.1"/>
    </source>
</evidence>
<dbReference type="PROSITE" id="PS50158">
    <property type="entry name" value="ZF_CCHC"/>
    <property type="match status" value="1"/>
</dbReference>
<dbReference type="Gene3D" id="4.10.60.10">
    <property type="entry name" value="Zinc finger, CCHC-type"/>
    <property type="match status" value="1"/>
</dbReference>
<keyword evidence="4" id="KW-0540">Nuclease</keyword>
<evidence type="ECO:0000256" key="9">
    <source>
        <dbReference type="SAM" id="MobiDB-lite"/>
    </source>
</evidence>
<dbReference type="InterPro" id="IPR000477">
    <property type="entry name" value="RT_dom"/>
</dbReference>
<dbReference type="InterPro" id="IPR043502">
    <property type="entry name" value="DNA/RNA_pol_sf"/>
</dbReference>
<evidence type="ECO:0000256" key="8">
    <source>
        <dbReference type="PROSITE-ProRule" id="PRU00047"/>
    </source>
</evidence>
<name>A0A699H609_TANCI</name>
<dbReference type="InterPro" id="IPR050951">
    <property type="entry name" value="Retrovirus_Pol_polyprotein"/>
</dbReference>
<evidence type="ECO:0000256" key="3">
    <source>
        <dbReference type="ARBA" id="ARBA00022695"/>
    </source>
</evidence>
<keyword evidence="6" id="KW-0378">Hydrolase</keyword>
<dbReference type="EMBL" id="BKCJ010113024">
    <property type="protein sequence ID" value="GEX51763.1"/>
    <property type="molecule type" value="Genomic_DNA"/>
</dbReference>
<evidence type="ECO:0000256" key="4">
    <source>
        <dbReference type="ARBA" id="ARBA00022722"/>
    </source>
</evidence>
<feature type="domain" description="CCHC-type" evidence="10">
    <location>
        <begin position="380"/>
        <end position="395"/>
    </location>
</feature>
<keyword evidence="8" id="KW-0863">Zinc-finger</keyword>
<dbReference type="InterPro" id="IPR021109">
    <property type="entry name" value="Peptidase_aspartic_dom_sf"/>
</dbReference>
<dbReference type="InterPro" id="IPR001878">
    <property type="entry name" value="Znf_CCHC"/>
</dbReference>
<dbReference type="GO" id="GO:0016787">
    <property type="term" value="F:hydrolase activity"/>
    <property type="evidence" value="ECO:0007669"/>
    <property type="project" value="UniProtKB-KW"/>
</dbReference>
<evidence type="ECO:0000256" key="7">
    <source>
        <dbReference type="ARBA" id="ARBA00022918"/>
    </source>
</evidence>
<dbReference type="EC" id="2.7.7.49" evidence="1"/>
<dbReference type="SMART" id="SM00343">
    <property type="entry name" value="ZnF_C2HC"/>
    <property type="match status" value="2"/>
</dbReference>
<protein>
    <recommendedName>
        <fullName evidence="1">RNA-directed DNA polymerase</fullName>
        <ecNumber evidence="1">2.7.7.49</ecNumber>
    </recommendedName>
</protein>
<proteinExistence type="predicted"/>
<evidence type="ECO:0000256" key="2">
    <source>
        <dbReference type="ARBA" id="ARBA00022679"/>
    </source>
</evidence>
<sequence>MSSPDHPTSNLEDAFSSNFPNYLPSASPDYVPASPGKTYSSSSNSFGIVPLASPTFLLFHDDPYMKVLQAYYTKKSPIPQEFLMPPKSASTSEAPTMTQAAIRKLVADSVTAALEAQAATMKNANNPNTNTNPTGIVVKMGNYKEFISYQPFYVNGVEGAVGLIRWFRRTESVFSRSRCVEENKTKIREMEEELYNLTVKVNDLKPYVRRFQELTVLCPNMVPNIEKLLEAFIEGLPLSIEGNVTASKPQTLEEAINIAQRLMDQVTKHTPVQVSSDNKRKFDDIRTFNNNSRTNTNNRYNNCQPQQNQRQEAARAYAVTISENNRYAEDLPLCKRCNFHHTGPCISKCNTCNKVGHLTKNFQNKKPVTGSNQLPVTVVCHACGKKGHYKNQCRRTNFNTERRAYMLKDRNTHQDLNIVTSMFLLNQHLVKVLFESRADRSFISISLTSMLNIPPITIDTFYDIEMGDGNLVSTNTVIKGYTLTLLNQPFEIDLMPIKLGSFDVVIGMDWLSKYHAKILYDTKVVHIPINSETLIIREKKSDEKRLEDIPVVKEFSYIFPKDLHGLPPVRQVEFQIDLIPRAAHVARTPYRLAPSEMQKLSNQLQELIDRGFIRPIFIDDILIYSRNEEEHTNHLRIILELLRKEKLYAKFSKCDFWIRIIKFLGHLIDSQGLHVDPTKIETVKNWTSPTTPTEVRQFLGLFGYYRIFIKEGNDDFVVYCDASLQGLGVVLMQREKVIAYTSRKLKPHEENYTTHDLELGAVNFKSHLAYWYNRKFLCGNGKITMDFITKLPKTSNGHDTIWVIVDRLSKSAHFISTRATDSMETLTRFWQSLQNALGTQLDMSTTYHLETDGQSKRTIQTLEDMLQACVIDFEKGWDRHLPLIEFSYNNSYHASINAALFEALYGRKCRLPICWAEVGDIQLTGPEIIHETT</sequence>
<organism evidence="11">
    <name type="scientific">Tanacetum cinerariifolium</name>
    <name type="common">Dalmatian daisy</name>
    <name type="synonym">Chrysanthemum cinerariifolium</name>
    <dbReference type="NCBI Taxonomy" id="118510"/>
    <lineage>
        <taxon>Eukaryota</taxon>
        <taxon>Viridiplantae</taxon>
        <taxon>Streptophyta</taxon>
        <taxon>Embryophyta</taxon>
        <taxon>Tracheophyta</taxon>
        <taxon>Spermatophyta</taxon>
        <taxon>Magnoliopsida</taxon>
        <taxon>eudicotyledons</taxon>
        <taxon>Gunneridae</taxon>
        <taxon>Pentapetalae</taxon>
        <taxon>asterids</taxon>
        <taxon>campanulids</taxon>
        <taxon>Asterales</taxon>
        <taxon>Asteraceae</taxon>
        <taxon>Asteroideae</taxon>
        <taxon>Anthemideae</taxon>
        <taxon>Anthemidinae</taxon>
        <taxon>Tanacetum</taxon>
    </lineage>
</organism>
<evidence type="ECO:0000256" key="5">
    <source>
        <dbReference type="ARBA" id="ARBA00022759"/>
    </source>
</evidence>
<dbReference type="InterPro" id="IPR012337">
    <property type="entry name" value="RNaseH-like_sf"/>
</dbReference>
<dbReference type="Pfam" id="PF17917">
    <property type="entry name" value="RT_RNaseH"/>
    <property type="match status" value="1"/>
</dbReference>
<dbReference type="SUPFAM" id="SSF50630">
    <property type="entry name" value="Acid proteases"/>
    <property type="match status" value="1"/>
</dbReference>
<keyword evidence="8" id="KW-0479">Metal-binding</keyword>
<dbReference type="SUPFAM" id="SSF56672">
    <property type="entry name" value="DNA/RNA polymerases"/>
    <property type="match status" value="1"/>
</dbReference>
<dbReference type="Pfam" id="PF00078">
    <property type="entry name" value="RVT_1"/>
    <property type="match status" value="1"/>
</dbReference>
<feature type="region of interest" description="Disordered" evidence="9">
    <location>
        <begin position="286"/>
        <end position="305"/>
    </location>
</feature>
<dbReference type="Gene3D" id="3.10.10.10">
    <property type="entry name" value="HIV Type 1 Reverse Transcriptase, subunit A, domain 1"/>
    <property type="match status" value="1"/>
</dbReference>
<accession>A0A699H609</accession>
<dbReference type="GO" id="GO:0003676">
    <property type="term" value="F:nucleic acid binding"/>
    <property type="evidence" value="ECO:0007669"/>
    <property type="project" value="InterPro"/>
</dbReference>
<dbReference type="InterPro" id="IPR036397">
    <property type="entry name" value="RNaseH_sf"/>
</dbReference>
<dbReference type="AlphaFoldDB" id="A0A699H609"/>
<evidence type="ECO:0000256" key="1">
    <source>
        <dbReference type="ARBA" id="ARBA00012493"/>
    </source>
</evidence>